<evidence type="ECO:0000256" key="2">
    <source>
        <dbReference type="ARBA" id="ARBA00022692"/>
    </source>
</evidence>
<keyword evidence="7" id="KW-1185">Reference proteome</keyword>
<dbReference type="Proteomes" id="UP000830835">
    <property type="component" value="Unassembled WGS sequence"/>
</dbReference>
<keyword evidence="3 5" id="KW-1133">Transmembrane helix</keyword>
<evidence type="ECO:0000256" key="3">
    <source>
        <dbReference type="ARBA" id="ARBA00022989"/>
    </source>
</evidence>
<comment type="caution">
    <text evidence="6">The sequence shown here is derived from an EMBL/GenBank/DDBJ whole genome shotgun (WGS) entry which is preliminary data.</text>
</comment>
<evidence type="ECO:0000256" key="5">
    <source>
        <dbReference type="SAM" id="Phobius"/>
    </source>
</evidence>
<reference evidence="6" key="1">
    <citation type="submission" date="2021-02" db="EMBL/GenBank/DDBJ databases">
        <title>The CRISPR/cas machinery reduction and long-range gene transfer in the hot spring cyanobacterium Synechococcus.</title>
        <authorList>
            <person name="Dvorak P."/>
            <person name="Jahodarova E."/>
            <person name="Hasler P."/>
            <person name="Poulickova A."/>
        </authorList>
    </citation>
    <scope>NUCLEOTIDE SEQUENCE</scope>
    <source>
        <strain evidence="6">Rupite</strain>
    </source>
</reference>
<proteinExistence type="predicted"/>
<evidence type="ECO:0000313" key="6">
    <source>
        <dbReference type="EMBL" id="MCJ2544118.1"/>
    </source>
</evidence>
<keyword evidence="2 5" id="KW-0812">Transmembrane</keyword>
<evidence type="ECO:0000256" key="1">
    <source>
        <dbReference type="ARBA" id="ARBA00004141"/>
    </source>
</evidence>
<dbReference type="SUPFAM" id="SSF161098">
    <property type="entry name" value="MetI-like"/>
    <property type="match status" value="1"/>
</dbReference>
<accession>A0ABT0CEA4</accession>
<keyword evidence="4 5" id="KW-0472">Membrane</keyword>
<name>A0ABT0CEA4_THEVL</name>
<organism evidence="6 7">
    <name type="scientific">Thermostichus vulcanus str. 'Rupite'</name>
    <dbReference type="NCBI Taxonomy" id="2813851"/>
    <lineage>
        <taxon>Bacteria</taxon>
        <taxon>Bacillati</taxon>
        <taxon>Cyanobacteriota</taxon>
        <taxon>Cyanophyceae</taxon>
        <taxon>Thermostichales</taxon>
        <taxon>Thermostichaceae</taxon>
        <taxon>Thermostichus</taxon>
    </lineage>
</organism>
<sequence>MVFMDSLREAPSQIGDILTPHIASSWCNTLVMGSPVTLLSTAWATPLALLALGSPCSYYLDGLMGLTFLTPPLLVSLAWHPWRMVRIS</sequence>
<evidence type="ECO:0000256" key="4">
    <source>
        <dbReference type="ARBA" id="ARBA00023136"/>
    </source>
</evidence>
<dbReference type="EMBL" id="JAFIRA010000047">
    <property type="protein sequence ID" value="MCJ2544118.1"/>
    <property type="molecule type" value="Genomic_DNA"/>
</dbReference>
<gene>
    <name evidence="6" type="ORF">JX360_14595</name>
</gene>
<comment type="subcellular location">
    <subcellularLocation>
        <location evidence="1">Membrane</location>
        <topology evidence="1">Multi-pass membrane protein</topology>
    </subcellularLocation>
</comment>
<protein>
    <submittedName>
        <fullName evidence="6">Uncharacterized protein</fullName>
    </submittedName>
</protein>
<evidence type="ECO:0000313" key="7">
    <source>
        <dbReference type="Proteomes" id="UP000830835"/>
    </source>
</evidence>
<dbReference type="RefSeq" id="WP_244352336.1">
    <property type="nucleotide sequence ID" value="NZ_JAFIRA010000047.1"/>
</dbReference>
<dbReference type="InterPro" id="IPR035906">
    <property type="entry name" value="MetI-like_sf"/>
</dbReference>
<feature type="transmembrane region" description="Helical" evidence="5">
    <location>
        <begin position="30"/>
        <end position="52"/>
    </location>
</feature>
<feature type="transmembrane region" description="Helical" evidence="5">
    <location>
        <begin position="58"/>
        <end position="79"/>
    </location>
</feature>